<evidence type="ECO:0000256" key="6">
    <source>
        <dbReference type="ARBA" id="ARBA00023136"/>
    </source>
</evidence>
<keyword evidence="3" id="KW-1003">Cell membrane</keyword>
<feature type="transmembrane region" description="Helical" evidence="8">
    <location>
        <begin position="264"/>
        <end position="286"/>
    </location>
</feature>
<dbReference type="OrthoDB" id="2376984at2759"/>
<evidence type="ECO:0000256" key="3">
    <source>
        <dbReference type="ARBA" id="ARBA00022475"/>
    </source>
</evidence>
<dbReference type="GO" id="GO:0071939">
    <property type="term" value="P:vitamin A import into cell"/>
    <property type="evidence" value="ECO:0007669"/>
    <property type="project" value="TreeGrafter"/>
</dbReference>
<organism evidence="9 10">
    <name type="scientific">Brachionus calyciflorus</name>
    <dbReference type="NCBI Taxonomy" id="104777"/>
    <lineage>
        <taxon>Eukaryota</taxon>
        <taxon>Metazoa</taxon>
        <taxon>Spiralia</taxon>
        <taxon>Gnathifera</taxon>
        <taxon>Rotifera</taxon>
        <taxon>Eurotatoria</taxon>
        <taxon>Monogononta</taxon>
        <taxon>Pseudotrocha</taxon>
        <taxon>Ploima</taxon>
        <taxon>Brachionidae</taxon>
        <taxon>Brachionus</taxon>
    </lineage>
</organism>
<feature type="transmembrane region" description="Helical" evidence="8">
    <location>
        <begin position="508"/>
        <end position="528"/>
    </location>
</feature>
<dbReference type="GO" id="GO:0038023">
    <property type="term" value="F:signaling receptor activity"/>
    <property type="evidence" value="ECO:0007669"/>
    <property type="project" value="InterPro"/>
</dbReference>
<reference evidence="9" key="1">
    <citation type="submission" date="2021-02" db="EMBL/GenBank/DDBJ databases">
        <authorList>
            <person name="Nowell W R."/>
        </authorList>
    </citation>
    <scope>NUCLEOTIDE SEQUENCE</scope>
    <source>
        <strain evidence="9">Ploen Becks lab</strain>
    </source>
</reference>
<evidence type="ECO:0000256" key="1">
    <source>
        <dbReference type="ARBA" id="ARBA00004651"/>
    </source>
</evidence>
<feature type="transmembrane region" description="Helical" evidence="8">
    <location>
        <begin position="42"/>
        <end position="62"/>
    </location>
</feature>
<dbReference type="GO" id="GO:0005886">
    <property type="term" value="C:plasma membrane"/>
    <property type="evidence" value="ECO:0007669"/>
    <property type="project" value="UniProtKB-SubCell"/>
</dbReference>
<keyword evidence="4 8" id="KW-0812">Transmembrane</keyword>
<keyword evidence="7" id="KW-0675">Receptor</keyword>
<evidence type="ECO:0000313" key="9">
    <source>
        <dbReference type="EMBL" id="CAF0809485.1"/>
    </source>
</evidence>
<dbReference type="Proteomes" id="UP000663879">
    <property type="component" value="Unassembled WGS sequence"/>
</dbReference>
<gene>
    <name evidence="9" type="ORF">OXX778_LOCUS6898</name>
</gene>
<evidence type="ECO:0000256" key="5">
    <source>
        <dbReference type="ARBA" id="ARBA00022989"/>
    </source>
</evidence>
<feature type="transmembrane region" description="Helical" evidence="8">
    <location>
        <begin position="411"/>
        <end position="433"/>
    </location>
</feature>
<accession>A0A813TDZ2</accession>
<dbReference type="PANTHER" id="PTHR21444">
    <property type="entry name" value="COILED-COIL DOMAIN-CONTAINING PROTEIN 180"/>
    <property type="match status" value="1"/>
</dbReference>
<dbReference type="Pfam" id="PF14752">
    <property type="entry name" value="RBP_receptor"/>
    <property type="match status" value="1"/>
</dbReference>
<evidence type="ECO:0000256" key="4">
    <source>
        <dbReference type="ARBA" id="ARBA00022692"/>
    </source>
</evidence>
<comment type="caution">
    <text evidence="9">The sequence shown here is derived from an EMBL/GenBank/DDBJ whole genome shotgun (WGS) entry which is preliminary data.</text>
</comment>
<keyword evidence="5 8" id="KW-1133">Transmembrane helix</keyword>
<name>A0A813TDZ2_9BILA</name>
<dbReference type="GO" id="GO:0034632">
    <property type="term" value="F:retinol transmembrane transporter activity"/>
    <property type="evidence" value="ECO:0007669"/>
    <property type="project" value="InterPro"/>
</dbReference>
<dbReference type="AlphaFoldDB" id="A0A813TDZ2"/>
<dbReference type="InterPro" id="IPR026612">
    <property type="entry name" value="STRA6-like"/>
</dbReference>
<keyword evidence="6 8" id="KW-0472">Membrane</keyword>
<feature type="transmembrane region" description="Helical" evidence="8">
    <location>
        <begin position="549"/>
        <end position="567"/>
    </location>
</feature>
<proteinExistence type="predicted"/>
<feature type="transmembrane region" description="Helical" evidence="8">
    <location>
        <begin position="467"/>
        <end position="496"/>
    </location>
</feature>
<comment type="subcellular location">
    <subcellularLocation>
        <location evidence="1">Cell membrane</location>
        <topology evidence="1">Multi-pass membrane protein</topology>
    </subcellularLocation>
</comment>
<keyword evidence="10" id="KW-1185">Reference proteome</keyword>
<evidence type="ECO:0000256" key="7">
    <source>
        <dbReference type="ARBA" id="ARBA00023170"/>
    </source>
</evidence>
<dbReference type="EMBL" id="CAJNOC010000849">
    <property type="protein sequence ID" value="CAF0809485.1"/>
    <property type="molecule type" value="Genomic_DNA"/>
</dbReference>
<sequence length="746" mass="86247">MTTENSVENVETKKTIKKYHSDLLLLEPNLGQEPKFKFKKRYLICGISTIILFTLALTLVGIQQTETTNLILDNKNETLDDYANFCNILDYSNLNLISHPFSALLILVYMFLFWRRSCCLRCLFARPGPPMIIHPFKKTNRLFTAVVYGAISFEVTQIVFDAILKSSASDVYSQLVYDPSGLFKLTIRLIEVLLASLRYYPPLIAFCADSLVIYATSAIYMAVDYANNIYTEGRCEILDVDNETIKLIQTSIVPVTLIKDIPQFFLISLIFTVLTCRTILIIIDMIKKKTNTNNRLLINEDERFYSIHDLKYCLDLYNNKKSENLKKNFLKRFLYDWNENFKFSSRIINSHVVALLSLTYFFIEWTFLGIIFLKSLIGSATGSITDLLDVFGDLNIQITFNQNLLVLEHHIAGFVVAVVLSYFICLIQVFLGLRAIQQNLLSLYKGKKEDIALLKSNASVSNGNTHFAGFLVGFLLNGFLFIFAFLFLIIIVIYYLVQFSTWEDISPILLKLVPILVVFVVKFIFNFVCSRFIFLQERSKVLALDNFRAYSVFVYVTFFFDCFVGAINALVRLILGILGSLFFMPRVGYSFLGRQIEKFDGGFRVSAGYYQMEYTHSHPVLLSFCALLYWKRFLKRIEDYNSNDIVYAIRNRKNKIEIIKVEDVEEKEQVESKKVLSPLKANLIKQSSNGLKRKSAYDRRILNKWFLIVTLVNNPNLVPYRKEKSSHRKLNFLSNYSTKIENKKDK</sequence>
<feature type="transmembrane region" description="Helical" evidence="8">
    <location>
        <begin position="352"/>
        <end position="373"/>
    </location>
</feature>
<evidence type="ECO:0000256" key="2">
    <source>
        <dbReference type="ARBA" id="ARBA00022448"/>
    </source>
</evidence>
<feature type="transmembrane region" description="Helical" evidence="8">
    <location>
        <begin position="97"/>
        <end position="114"/>
    </location>
</feature>
<evidence type="ECO:0000256" key="8">
    <source>
        <dbReference type="SAM" id="Phobius"/>
    </source>
</evidence>
<dbReference type="PANTHER" id="PTHR21444:SF15">
    <property type="entry name" value="RECEPTOR FOR RETINOL UPTAKE STRA6"/>
    <property type="match status" value="1"/>
</dbReference>
<keyword evidence="2" id="KW-0813">Transport</keyword>
<evidence type="ECO:0000313" key="10">
    <source>
        <dbReference type="Proteomes" id="UP000663879"/>
    </source>
</evidence>
<protein>
    <submittedName>
        <fullName evidence="9">Uncharacterized protein</fullName>
    </submittedName>
</protein>